<dbReference type="CDD" id="cd00093">
    <property type="entry name" value="HTH_XRE"/>
    <property type="match status" value="1"/>
</dbReference>
<reference evidence="2 3" key="1">
    <citation type="submission" date="2015-02" db="EMBL/GenBank/DDBJ databases">
        <title>Draft genome sequences of ten Microbacterium spp. with emphasis on heavy metal contaminated environments.</title>
        <authorList>
            <person name="Corretto E."/>
        </authorList>
    </citation>
    <scope>NUCLEOTIDE SEQUENCE [LARGE SCALE GENOMIC DNA]</scope>
    <source>
        <strain evidence="2 3">DSM 8608</strain>
    </source>
</reference>
<protein>
    <recommendedName>
        <fullName evidence="1">HTH cro/C1-type domain-containing protein</fullName>
    </recommendedName>
</protein>
<dbReference type="Proteomes" id="UP000034098">
    <property type="component" value="Unassembled WGS sequence"/>
</dbReference>
<dbReference type="Gene3D" id="1.10.260.40">
    <property type="entry name" value="lambda repressor-like DNA-binding domains"/>
    <property type="match status" value="1"/>
</dbReference>
<dbReference type="InterPro" id="IPR010982">
    <property type="entry name" value="Lambda_DNA-bd_dom_sf"/>
</dbReference>
<dbReference type="SMART" id="SM00530">
    <property type="entry name" value="HTH_XRE"/>
    <property type="match status" value="1"/>
</dbReference>
<dbReference type="Pfam" id="PF17765">
    <property type="entry name" value="MLTR_LBD"/>
    <property type="match status" value="1"/>
</dbReference>
<dbReference type="Pfam" id="PF13560">
    <property type="entry name" value="HTH_31"/>
    <property type="match status" value="1"/>
</dbReference>
<name>A0A0M2H7A7_MICTR</name>
<accession>A0A0M2H7A7</accession>
<dbReference type="PROSITE" id="PS50943">
    <property type="entry name" value="HTH_CROC1"/>
    <property type="match status" value="1"/>
</dbReference>
<proteinExistence type="predicted"/>
<gene>
    <name evidence="2" type="ORF">RS82_02286</name>
</gene>
<evidence type="ECO:0000313" key="3">
    <source>
        <dbReference type="Proteomes" id="UP000034098"/>
    </source>
</evidence>
<organism evidence="2 3">
    <name type="scientific">Microbacterium trichothecenolyticum</name>
    <name type="common">Aureobacterium trichothecenolyticum</name>
    <dbReference type="NCBI Taxonomy" id="69370"/>
    <lineage>
        <taxon>Bacteria</taxon>
        <taxon>Bacillati</taxon>
        <taxon>Actinomycetota</taxon>
        <taxon>Actinomycetes</taxon>
        <taxon>Micrococcales</taxon>
        <taxon>Microbacteriaceae</taxon>
        <taxon>Microbacterium</taxon>
    </lineage>
</organism>
<dbReference type="AlphaFoldDB" id="A0A0M2H7A7"/>
<evidence type="ECO:0000259" key="1">
    <source>
        <dbReference type="PROSITE" id="PS50943"/>
    </source>
</evidence>
<feature type="domain" description="HTH cro/C1-type" evidence="1">
    <location>
        <begin position="36"/>
        <end position="86"/>
    </location>
</feature>
<dbReference type="InterPro" id="IPR001387">
    <property type="entry name" value="Cro/C1-type_HTH"/>
</dbReference>
<comment type="caution">
    <text evidence="2">The sequence shown here is derived from an EMBL/GenBank/DDBJ whole genome shotgun (WGS) entry which is preliminary data.</text>
</comment>
<dbReference type="EMBL" id="JYJA01000035">
    <property type="protein sequence ID" value="KJL42270.1"/>
    <property type="molecule type" value="Genomic_DNA"/>
</dbReference>
<dbReference type="GO" id="GO:0003677">
    <property type="term" value="F:DNA binding"/>
    <property type="evidence" value="ECO:0007669"/>
    <property type="project" value="InterPro"/>
</dbReference>
<dbReference type="InterPro" id="IPR041413">
    <property type="entry name" value="MLTR_LBD"/>
</dbReference>
<evidence type="ECO:0000313" key="2">
    <source>
        <dbReference type="EMBL" id="KJL42270.1"/>
    </source>
</evidence>
<dbReference type="PATRIC" id="fig|69370.6.peg.2322"/>
<dbReference type="PANTHER" id="PTHR35010">
    <property type="entry name" value="BLL4672 PROTEIN-RELATED"/>
    <property type="match status" value="1"/>
</dbReference>
<keyword evidence="3" id="KW-1185">Reference proteome</keyword>
<dbReference type="RefSeq" id="WP_052676788.1">
    <property type="nucleotide sequence ID" value="NZ_JYJA01000035.1"/>
</dbReference>
<sequence length="271" mass="30539">MVMYSATLGDFLRARRDTCQPEDVGLIREAGRRVPGLRRDEVARLAGMSSEYYMRLEQGRVGSPSRQVLDAIARALQLSVLSTDYLYRLAGIGAPRVSTHAPHAREALDRVLRRWRFTPAYIMDCNFDIVAANDLMVAVSQGDIRAGVNAVQLTFSDDRRRTLDDWERTARETVAAFRYRTDERSSRHREVLQSVAADRDFARLWKLHEVNVPLNYEVRATVEGLGELCVDIQNFTLPDFNGHTVTVYTAEEGSFTDSVIRNLALSLGVAA</sequence>
<dbReference type="OrthoDB" id="3518652at2"/>
<dbReference type="Gene3D" id="3.30.450.180">
    <property type="match status" value="1"/>
</dbReference>
<dbReference type="SUPFAM" id="SSF47413">
    <property type="entry name" value="lambda repressor-like DNA-binding domains"/>
    <property type="match status" value="1"/>
</dbReference>
<dbReference type="PANTHER" id="PTHR35010:SF2">
    <property type="entry name" value="BLL4672 PROTEIN"/>
    <property type="match status" value="1"/>
</dbReference>